<name>A0ACD0P5D7_9BASI</name>
<gene>
    <name evidence="1" type="ORF">IE53DRAFT_201554</name>
</gene>
<evidence type="ECO:0000313" key="1">
    <source>
        <dbReference type="EMBL" id="PWN53212.1"/>
    </source>
</evidence>
<protein>
    <submittedName>
        <fullName evidence="1">Uncharacterized protein</fullName>
    </submittedName>
</protein>
<accession>A0ACD0P5D7</accession>
<dbReference type="Proteomes" id="UP000245626">
    <property type="component" value="Unassembled WGS sequence"/>
</dbReference>
<organism evidence="1 2">
    <name type="scientific">Violaceomyces palustris</name>
    <dbReference type="NCBI Taxonomy" id="1673888"/>
    <lineage>
        <taxon>Eukaryota</taxon>
        <taxon>Fungi</taxon>
        <taxon>Dikarya</taxon>
        <taxon>Basidiomycota</taxon>
        <taxon>Ustilaginomycotina</taxon>
        <taxon>Ustilaginomycetes</taxon>
        <taxon>Violaceomycetales</taxon>
        <taxon>Violaceomycetaceae</taxon>
        <taxon>Violaceomyces</taxon>
    </lineage>
</organism>
<dbReference type="EMBL" id="KZ819736">
    <property type="protein sequence ID" value="PWN53212.1"/>
    <property type="molecule type" value="Genomic_DNA"/>
</dbReference>
<evidence type="ECO:0000313" key="2">
    <source>
        <dbReference type="Proteomes" id="UP000245626"/>
    </source>
</evidence>
<sequence>MNSALTSPDAKFVLLKNLNPLCHKGGERDGLLATLSWDQVKPTITESVKLSGGDPSKGLVYGPDAFGLSLPQGQTPTERLREELESSGEYDFVDTRALARSEGWERYEAALVAQARSMIDWNERNQFCPACSRRQYSLWGGYKRGCSSALGVAAEGSEFAKPFLPPPHRSFKEDGKGFCPSTKVLSNFCYSRLDPVVIMCIISPDGEKILLGRQKSWPKGMMSCLAGFCEAGESLEESVRREVFEEAGVGVGAVIYHSTQPWPFPNSLMCGMMGVAIEGQDKIRLDLDNELEEARFFTRQEVLEALSSSTSNFSKDDLAKIDEKVRKEMEEERKAKGISEEEWTKTVEEREKTEIRRTSLRLPPPSAIAHTLVASWARKEAVIPLPPKGKM</sequence>
<reference evidence="1 2" key="1">
    <citation type="journal article" date="2018" name="Mol. Biol. Evol.">
        <title>Broad Genomic Sampling Reveals a Smut Pathogenic Ancestry of the Fungal Clade Ustilaginomycotina.</title>
        <authorList>
            <person name="Kijpornyongpan T."/>
            <person name="Mondo S.J."/>
            <person name="Barry K."/>
            <person name="Sandor L."/>
            <person name="Lee J."/>
            <person name="Lipzen A."/>
            <person name="Pangilinan J."/>
            <person name="LaButti K."/>
            <person name="Hainaut M."/>
            <person name="Henrissat B."/>
            <person name="Grigoriev I.V."/>
            <person name="Spatafora J.W."/>
            <person name="Aime M.C."/>
        </authorList>
    </citation>
    <scope>NUCLEOTIDE SEQUENCE [LARGE SCALE GENOMIC DNA]</scope>
    <source>
        <strain evidence="1 2">SA 807</strain>
    </source>
</reference>
<proteinExistence type="predicted"/>
<keyword evidence="2" id="KW-1185">Reference proteome</keyword>